<reference evidence="2 3" key="1">
    <citation type="submission" date="2023-12" db="EMBL/GenBank/DDBJ databases">
        <title>Baltic Sea Cyanobacteria.</title>
        <authorList>
            <person name="Delbaje E."/>
            <person name="Fewer D.P."/>
            <person name="Shishido T.K."/>
        </authorList>
    </citation>
    <scope>NUCLEOTIDE SEQUENCE [LARGE SCALE GENOMIC DNA]</scope>
    <source>
        <strain evidence="2 3">CCNP 1315</strain>
    </source>
</reference>
<comment type="caution">
    <text evidence="2">The sequence shown here is derived from an EMBL/GenBank/DDBJ whole genome shotgun (WGS) entry which is preliminary data.</text>
</comment>
<dbReference type="RefSeq" id="WP_046282344.1">
    <property type="nucleotide sequence ID" value="NZ_JAYGHT010000163.1"/>
</dbReference>
<dbReference type="EMBL" id="JAYGHT010000163">
    <property type="protein sequence ID" value="MEA5522322.1"/>
    <property type="molecule type" value="Genomic_DNA"/>
</dbReference>
<dbReference type="Proteomes" id="UP001301728">
    <property type="component" value="Unassembled WGS sequence"/>
</dbReference>
<keyword evidence="1" id="KW-1133">Transmembrane helix</keyword>
<keyword evidence="1" id="KW-0472">Membrane</keyword>
<evidence type="ECO:0000256" key="1">
    <source>
        <dbReference type="SAM" id="Phobius"/>
    </source>
</evidence>
<evidence type="ECO:0000313" key="3">
    <source>
        <dbReference type="Proteomes" id="UP001301728"/>
    </source>
</evidence>
<proteinExistence type="predicted"/>
<gene>
    <name evidence="2" type="ORF">VB854_25625</name>
</gene>
<keyword evidence="1" id="KW-0812">Transmembrane</keyword>
<name>A0ABU5U577_9CYAN</name>
<feature type="transmembrane region" description="Helical" evidence="1">
    <location>
        <begin position="30"/>
        <end position="50"/>
    </location>
</feature>
<protein>
    <submittedName>
        <fullName evidence="2">Uncharacterized protein</fullName>
    </submittedName>
</protein>
<evidence type="ECO:0000313" key="2">
    <source>
        <dbReference type="EMBL" id="MEA5522322.1"/>
    </source>
</evidence>
<sequence>MGIYLGVFSITPVVWYKDIQKLWRVYRQEMLIALLGLTLLILGGLGAELFKGGFQLFVGLYHVRIISDQKLSHNPPLSSS</sequence>
<organism evidence="2 3">
    <name type="scientific">Limnoraphis robusta CCNP1315</name>
    <dbReference type="NCBI Taxonomy" id="3110306"/>
    <lineage>
        <taxon>Bacteria</taxon>
        <taxon>Bacillati</taxon>
        <taxon>Cyanobacteriota</taxon>
        <taxon>Cyanophyceae</taxon>
        <taxon>Oscillatoriophycideae</taxon>
        <taxon>Oscillatoriales</taxon>
        <taxon>Sirenicapillariaceae</taxon>
        <taxon>Limnoraphis</taxon>
    </lineage>
</organism>
<accession>A0ABU5U577</accession>
<keyword evidence="3" id="KW-1185">Reference proteome</keyword>